<gene>
    <name evidence="3" type="ORF">INT45_007766</name>
</gene>
<name>A0A8H7VI39_9FUNG</name>
<dbReference type="GO" id="GO:0042147">
    <property type="term" value="P:retrograde transport, endosome to Golgi"/>
    <property type="evidence" value="ECO:0007669"/>
    <property type="project" value="TreeGrafter"/>
</dbReference>
<dbReference type="Gene3D" id="2.30.29.30">
    <property type="entry name" value="Pleckstrin-homology domain (PH domain)/Phosphotyrosine-binding domain (PTB)"/>
    <property type="match status" value="1"/>
</dbReference>
<dbReference type="GO" id="GO:0005802">
    <property type="term" value="C:trans-Golgi network"/>
    <property type="evidence" value="ECO:0007669"/>
    <property type="project" value="TreeGrafter"/>
</dbReference>
<dbReference type="InterPro" id="IPR011993">
    <property type="entry name" value="PH-like_dom_sf"/>
</dbReference>
<keyword evidence="1" id="KW-0597">Phosphoprotein</keyword>
<reference evidence="3 4" key="1">
    <citation type="submission" date="2020-12" db="EMBL/GenBank/DDBJ databases">
        <title>Metabolic potential, ecology and presence of endohyphal bacteria is reflected in genomic diversity of Mucoromycotina.</title>
        <authorList>
            <person name="Muszewska A."/>
            <person name="Okrasinska A."/>
            <person name="Steczkiewicz K."/>
            <person name="Drgas O."/>
            <person name="Orlowska M."/>
            <person name="Perlinska-Lenart U."/>
            <person name="Aleksandrzak-Piekarczyk T."/>
            <person name="Szatraj K."/>
            <person name="Zielenkiewicz U."/>
            <person name="Pilsyk S."/>
            <person name="Malc E."/>
            <person name="Mieczkowski P."/>
            <person name="Kruszewska J.S."/>
            <person name="Biernat P."/>
            <person name="Pawlowska J."/>
        </authorList>
    </citation>
    <scope>NUCLEOTIDE SEQUENCE [LARGE SCALE GENOMIC DNA]</scope>
    <source>
        <strain evidence="3 4">CBS 142.35</strain>
    </source>
</reference>
<dbReference type="InterPro" id="IPR045188">
    <property type="entry name" value="Boi1/Boi2-like"/>
</dbReference>
<dbReference type="GO" id="GO:0055037">
    <property type="term" value="C:recycling endosome"/>
    <property type="evidence" value="ECO:0007669"/>
    <property type="project" value="TreeGrafter"/>
</dbReference>
<organism evidence="3 4">
    <name type="scientific">Circinella minor</name>
    <dbReference type="NCBI Taxonomy" id="1195481"/>
    <lineage>
        <taxon>Eukaryota</taxon>
        <taxon>Fungi</taxon>
        <taxon>Fungi incertae sedis</taxon>
        <taxon>Mucoromycota</taxon>
        <taxon>Mucoromycotina</taxon>
        <taxon>Mucoromycetes</taxon>
        <taxon>Mucorales</taxon>
        <taxon>Lichtheimiaceae</taxon>
        <taxon>Circinella</taxon>
    </lineage>
</organism>
<dbReference type="PROSITE" id="PS50003">
    <property type="entry name" value="PH_DOMAIN"/>
    <property type="match status" value="1"/>
</dbReference>
<comment type="caution">
    <text evidence="3">The sequence shown here is derived from an EMBL/GenBank/DDBJ whole genome shotgun (WGS) entry which is preliminary data.</text>
</comment>
<proteinExistence type="predicted"/>
<dbReference type="GO" id="GO:0005829">
    <property type="term" value="C:cytosol"/>
    <property type="evidence" value="ECO:0007669"/>
    <property type="project" value="GOC"/>
</dbReference>
<dbReference type="SUPFAM" id="SSF50729">
    <property type="entry name" value="PH domain-like"/>
    <property type="match status" value="1"/>
</dbReference>
<evidence type="ECO:0000313" key="4">
    <source>
        <dbReference type="Proteomes" id="UP000646827"/>
    </source>
</evidence>
<accession>A0A8H7VI39</accession>
<dbReference type="InterPro" id="IPR001849">
    <property type="entry name" value="PH_domain"/>
</dbReference>
<evidence type="ECO:0000256" key="1">
    <source>
        <dbReference type="ARBA" id="ARBA00022553"/>
    </source>
</evidence>
<feature type="non-terminal residue" evidence="3">
    <location>
        <position position="1"/>
    </location>
</feature>
<dbReference type="OrthoDB" id="10261837at2759"/>
<evidence type="ECO:0000259" key="2">
    <source>
        <dbReference type="PROSITE" id="PS50003"/>
    </source>
</evidence>
<dbReference type="Pfam" id="PF00169">
    <property type="entry name" value="PH"/>
    <property type="match status" value="1"/>
</dbReference>
<keyword evidence="4" id="KW-1185">Reference proteome</keyword>
<sequence>DYIEKTGYLFKKVHRTSPLSSRSYFQLKNHVLSWYNSAEDKYEPIDSIDLKHIIDVQDSSVRKFGFQIVGEKRHWILAADSEVSQKEWMDELRRAIFIAHNSGNSVRIILPFPRISNISRNFAFKFAQYIRIKLSHMNNLNNLDDEVSLFLYLFMHDI</sequence>
<dbReference type="GO" id="GO:0005769">
    <property type="term" value="C:early endosome"/>
    <property type="evidence" value="ECO:0007669"/>
    <property type="project" value="TreeGrafter"/>
</dbReference>
<dbReference type="GO" id="GO:0007032">
    <property type="term" value="P:endosome organization"/>
    <property type="evidence" value="ECO:0007669"/>
    <property type="project" value="TreeGrafter"/>
</dbReference>
<dbReference type="EMBL" id="JAEPRB010000166">
    <property type="protein sequence ID" value="KAG2219727.1"/>
    <property type="molecule type" value="Genomic_DNA"/>
</dbReference>
<dbReference type="SMART" id="SM00233">
    <property type="entry name" value="PH"/>
    <property type="match status" value="1"/>
</dbReference>
<protein>
    <recommendedName>
        <fullName evidence="2">PH domain-containing protein</fullName>
    </recommendedName>
</protein>
<evidence type="ECO:0000313" key="3">
    <source>
        <dbReference type="EMBL" id="KAG2219727.1"/>
    </source>
</evidence>
<dbReference type="PANTHER" id="PTHR22902">
    <property type="entry name" value="SESQUIPEDALIAN"/>
    <property type="match status" value="1"/>
</dbReference>
<dbReference type="GO" id="GO:0001881">
    <property type="term" value="P:receptor recycling"/>
    <property type="evidence" value="ECO:0007669"/>
    <property type="project" value="TreeGrafter"/>
</dbReference>
<dbReference type="AlphaFoldDB" id="A0A8H7VI39"/>
<dbReference type="Proteomes" id="UP000646827">
    <property type="component" value="Unassembled WGS sequence"/>
</dbReference>
<dbReference type="PANTHER" id="PTHR22902:SF27">
    <property type="entry name" value="PLECKSTRIN HOMOLOGY DOMAIN-CONTAINING FAMILY A MEMBER 3"/>
    <property type="match status" value="1"/>
</dbReference>
<feature type="domain" description="PH" evidence="2">
    <location>
        <begin position="2"/>
        <end position="97"/>
    </location>
</feature>